<evidence type="ECO:0000313" key="3">
    <source>
        <dbReference type="EMBL" id="KAF7492523.1"/>
    </source>
</evidence>
<evidence type="ECO:0000313" key="4">
    <source>
        <dbReference type="EnsemblMetazoa" id="KAF7492523.1"/>
    </source>
</evidence>
<feature type="region of interest" description="Disordered" evidence="1">
    <location>
        <begin position="221"/>
        <end position="244"/>
    </location>
</feature>
<keyword evidence="5" id="KW-1185">Reference proteome</keyword>
<dbReference type="EMBL" id="WVUK01000056">
    <property type="protein sequence ID" value="KAF7492523.1"/>
    <property type="molecule type" value="Genomic_DNA"/>
</dbReference>
<feature type="chain" id="PRO_5038316222" evidence="2">
    <location>
        <begin position="25"/>
        <end position="244"/>
    </location>
</feature>
<gene>
    <name evidence="3" type="ORF">SSS_621</name>
</gene>
<dbReference type="AlphaFoldDB" id="A0A834VGD4"/>
<feature type="compositionally biased region" description="Basic and acidic residues" evidence="1">
    <location>
        <begin position="221"/>
        <end position="230"/>
    </location>
</feature>
<feature type="region of interest" description="Disordered" evidence="1">
    <location>
        <begin position="145"/>
        <end position="209"/>
    </location>
</feature>
<evidence type="ECO:0000256" key="2">
    <source>
        <dbReference type="SAM" id="SignalP"/>
    </source>
</evidence>
<accession>A0A834VGD4</accession>
<dbReference type="EnsemblMetazoa" id="SSS_621s_mrna">
    <property type="protein sequence ID" value="KAF7492523.1"/>
    <property type="gene ID" value="SSS_621"/>
</dbReference>
<dbReference type="OrthoDB" id="6509232at2759"/>
<feature type="compositionally biased region" description="Low complexity" evidence="1">
    <location>
        <begin position="155"/>
        <end position="169"/>
    </location>
</feature>
<feature type="signal peptide" evidence="2">
    <location>
        <begin position="1"/>
        <end position="24"/>
    </location>
</feature>
<keyword evidence="2" id="KW-0732">Signal</keyword>
<organism evidence="3">
    <name type="scientific">Sarcoptes scabiei</name>
    <name type="common">Itch mite</name>
    <name type="synonym">Acarus scabiei</name>
    <dbReference type="NCBI Taxonomy" id="52283"/>
    <lineage>
        <taxon>Eukaryota</taxon>
        <taxon>Metazoa</taxon>
        <taxon>Ecdysozoa</taxon>
        <taxon>Arthropoda</taxon>
        <taxon>Chelicerata</taxon>
        <taxon>Arachnida</taxon>
        <taxon>Acari</taxon>
        <taxon>Acariformes</taxon>
        <taxon>Sarcoptiformes</taxon>
        <taxon>Astigmata</taxon>
        <taxon>Psoroptidia</taxon>
        <taxon>Sarcoptoidea</taxon>
        <taxon>Sarcoptidae</taxon>
        <taxon>Sarcoptinae</taxon>
        <taxon>Sarcoptes</taxon>
    </lineage>
</organism>
<proteinExistence type="predicted"/>
<evidence type="ECO:0000256" key="1">
    <source>
        <dbReference type="SAM" id="MobiDB-lite"/>
    </source>
</evidence>
<reference evidence="4" key="3">
    <citation type="submission" date="2022-06" db="UniProtKB">
        <authorList>
            <consortium name="EnsemblMetazoa"/>
        </authorList>
    </citation>
    <scope>IDENTIFICATION</scope>
</reference>
<feature type="compositionally biased region" description="Polar residues" evidence="1">
    <location>
        <begin position="179"/>
        <end position="188"/>
    </location>
</feature>
<sequence>MGPIRMCLIFLVLILSLVAHKLQASPIYNRTDKGLDIDVWPFFKMHLVKEPNVGMQMDINVLSGMVKVNYDRKPGQKPLVNVEVFGIGGGNRRKFQFTDDEYDNGKNFNNADDDDALDNNIEINNPEIIDFKSKSVPNVNDRIEKQMSNQKSSKSRSSSPFSFSTSSSSIERRSSTTTAEMSSPTTKRTFPKPIVPKSIDSGDFCLPNESEWPRFLKEALRKRKETDRSDSMNLSRRIPSRFSK</sequence>
<dbReference type="Proteomes" id="UP000070412">
    <property type="component" value="Unassembled WGS sequence"/>
</dbReference>
<evidence type="ECO:0000313" key="5">
    <source>
        <dbReference type="Proteomes" id="UP000070412"/>
    </source>
</evidence>
<reference evidence="5" key="1">
    <citation type="journal article" date="2020" name="PLoS Negl. Trop. Dis.">
        <title>High-quality nuclear genome for Sarcoptes scabiei-A critical resource for a neglected parasite.</title>
        <authorList>
            <person name="Korhonen P.K."/>
            <person name="Gasser R.B."/>
            <person name="Ma G."/>
            <person name="Wang T."/>
            <person name="Stroehlein A.J."/>
            <person name="Young N.D."/>
            <person name="Ang C.S."/>
            <person name="Fernando D.D."/>
            <person name="Lu H.C."/>
            <person name="Taylor S."/>
            <person name="Reynolds S.L."/>
            <person name="Mofiz E."/>
            <person name="Najaraj S.H."/>
            <person name="Gowda H."/>
            <person name="Madugundu A."/>
            <person name="Renuse S."/>
            <person name="Holt D."/>
            <person name="Pandey A."/>
            <person name="Papenfuss A.T."/>
            <person name="Fischer K."/>
        </authorList>
    </citation>
    <scope>NUCLEOTIDE SEQUENCE [LARGE SCALE GENOMIC DNA]</scope>
</reference>
<name>A0A834VGD4_SARSC</name>
<reference evidence="3" key="2">
    <citation type="submission" date="2020-01" db="EMBL/GenBank/DDBJ databases">
        <authorList>
            <person name="Korhonen P.K.K."/>
            <person name="Guangxu M.G."/>
            <person name="Wang T.W."/>
            <person name="Stroehlein A.J.S."/>
            <person name="Young N.D."/>
            <person name="Ang C.-S.A."/>
            <person name="Fernando D.W.F."/>
            <person name="Lu H.L."/>
            <person name="Taylor S.T."/>
            <person name="Ehtesham M.E.M."/>
            <person name="Najaraj S.H.N."/>
            <person name="Harsha G.H.G."/>
            <person name="Madugundu A.M."/>
            <person name="Renuse S.R."/>
            <person name="Holt D.H."/>
            <person name="Pandey A.P."/>
            <person name="Papenfuss A.P."/>
            <person name="Gasser R.B.G."/>
            <person name="Fischer K.F."/>
        </authorList>
    </citation>
    <scope>NUCLEOTIDE SEQUENCE</scope>
    <source>
        <strain evidence="3">SSS_KF_BRIS2020</strain>
    </source>
</reference>
<protein>
    <submittedName>
        <fullName evidence="3 4">Uncharacterized protein</fullName>
    </submittedName>
</protein>